<dbReference type="Proteomes" id="UP000046373">
    <property type="component" value="Unassembled WGS sequence"/>
</dbReference>
<reference evidence="2 5" key="2">
    <citation type="submission" date="2014-08" db="EMBL/GenBank/DDBJ databases">
        <authorList>
            <person name="Moulin Lionel"/>
        </authorList>
    </citation>
    <scope>NUCLEOTIDE SEQUENCE [LARGE SCALE GENOMIC DNA]</scope>
</reference>
<dbReference type="Proteomes" id="UP000045285">
    <property type="component" value="Unassembled WGS sequence"/>
</dbReference>
<feature type="region of interest" description="Disordered" evidence="1">
    <location>
        <begin position="53"/>
        <end position="72"/>
    </location>
</feature>
<dbReference type="EMBL" id="CCNB01000043">
    <property type="protein sequence ID" value="CDX44792.1"/>
    <property type="molecule type" value="Genomic_DNA"/>
</dbReference>
<organism evidence="2 4">
    <name type="scientific">Mesorhizobium plurifarium</name>
    <dbReference type="NCBI Taxonomy" id="69974"/>
    <lineage>
        <taxon>Bacteria</taxon>
        <taxon>Pseudomonadati</taxon>
        <taxon>Pseudomonadota</taxon>
        <taxon>Alphaproteobacteria</taxon>
        <taxon>Hyphomicrobiales</taxon>
        <taxon>Phyllobacteriaceae</taxon>
        <taxon>Mesorhizobium</taxon>
    </lineage>
</organism>
<dbReference type="EMBL" id="CCMZ01000013">
    <property type="protein sequence ID" value="CDX16013.1"/>
    <property type="molecule type" value="Genomic_DNA"/>
</dbReference>
<name>A0A090DIZ5_MESPL</name>
<gene>
    <name evidence="2" type="ORF">MPL3356_200015</name>
    <name evidence="3" type="ORF">MPLDJ20_60725</name>
</gene>
<evidence type="ECO:0000313" key="2">
    <source>
        <dbReference type="EMBL" id="CDX16013.1"/>
    </source>
</evidence>
<feature type="region of interest" description="Disordered" evidence="1">
    <location>
        <begin position="1"/>
        <end position="20"/>
    </location>
</feature>
<sequence length="72" mass="8214">MSGNHGNRRAELANDIRRQAGSEVTKRFLRTLPAFRLEKEMPQRLSDLLDRLDDAEAENADGGRRSIAARRH</sequence>
<evidence type="ECO:0000256" key="1">
    <source>
        <dbReference type="SAM" id="MobiDB-lite"/>
    </source>
</evidence>
<dbReference type="AlphaFoldDB" id="A0A090DIZ5"/>
<evidence type="ECO:0000313" key="4">
    <source>
        <dbReference type="Proteomes" id="UP000045285"/>
    </source>
</evidence>
<feature type="compositionally biased region" description="Basic and acidic residues" evidence="1">
    <location>
        <begin position="8"/>
        <end position="20"/>
    </location>
</feature>
<keyword evidence="4" id="KW-1185">Reference proteome</keyword>
<proteinExistence type="predicted"/>
<evidence type="ECO:0008006" key="6">
    <source>
        <dbReference type="Google" id="ProtNLM"/>
    </source>
</evidence>
<reference evidence="4" key="1">
    <citation type="submission" date="2014-08" db="EMBL/GenBank/DDBJ databases">
        <authorList>
            <person name="Moulin L."/>
        </authorList>
    </citation>
    <scope>NUCLEOTIDE SEQUENCE [LARGE SCALE GENOMIC DNA]</scope>
</reference>
<accession>A0A090DIZ5</accession>
<protein>
    <recommendedName>
        <fullName evidence="6">Anti-sigma factor NepR domain-containing protein</fullName>
    </recommendedName>
</protein>
<evidence type="ECO:0000313" key="5">
    <source>
        <dbReference type="Proteomes" id="UP000046373"/>
    </source>
</evidence>
<evidence type="ECO:0000313" key="3">
    <source>
        <dbReference type="EMBL" id="CDX44792.1"/>
    </source>
</evidence>